<gene>
    <name evidence="1" type="ORF">SDC9_66225</name>
</gene>
<sequence length="40" mass="4480">MFAQPKDDIRCPNMAIAMVEATVETVKPSVQMIKETTRAK</sequence>
<proteinExistence type="predicted"/>
<accession>A0A644XUP2</accession>
<reference evidence="1" key="1">
    <citation type="submission" date="2019-08" db="EMBL/GenBank/DDBJ databases">
        <authorList>
            <person name="Kucharzyk K."/>
            <person name="Murdoch R.W."/>
            <person name="Higgins S."/>
            <person name="Loffler F."/>
        </authorList>
    </citation>
    <scope>NUCLEOTIDE SEQUENCE</scope>
</reference>
<organism evidence="1">
    <name type="scientific">bioreactor metagenome</name>
    <dbReference type="NCBI Taxonomy" id="1076179"/>
    <lineage>
        <taxon>unclassified sequences</taxon>
        <taxon>metagenomes</taxon>
        <taxon>ecological metagenomes</taxon>
    </lineage>
</organism>
<protein>
    <submittedName>
        <fullName evidence="1">Uncharacterized protein</fullName>
    </submittedName>
</protein>
<comment type="caution">
    <text evidence="1">The sequence shown here is derived from an EMBL/GenBank/DDBJ whole genome shotgun (WGS) entry which is preliminary data.</text>
</comment>
<dbReference type="AlphaFoldDB" id="A0A644XUP2"/>
<evidence type="ECO:0000313" key="1">
    <source>
        <dbReference type="EMBL" id="MPM19799.1"/>
    </source>
</evidence>
<dbReference type="EMBL" id="VSSQ01003247">
    <property type="protein sequence ID" value="MPM19799.1"/>
    <property type="molecule type" value="Genomic_DNA"/>
</dbReference>
<name>A0A644XUP2_9ZZZZ</name>